<dbReference type="Proteomes" id="UP000077098">
    <property type="component" value="Unassembled WGS sequence"/>
</dbReference>
<dbReference type="RefSeq" id="WP_063951001.1">
    <property type="nucleotide sequence ID" value="NZ_LXPS01000038.1"/>
</dbReference>
<reference evidence="1 2" key="1">
    <citation type="submission" date="2016-05" db="EMBL/GenBank/DDBJ databases">
        <authorList>
            <person name="Lavstsen T."/>
            <person name="Jespersen J.S."/>
        </authorList>
    </citation>
    <scope>NUCLEOTIDE SEQUENCE [LARGE SCALE GENOMIC DNA]</scope>
    <source>
        <strain evidence="1 2">KCJ1736</strain>
    </source>
</reference>
<comment type="caution">
    <text evidence="1">The sequence shown here is derived from an EMBL/GenBank/DDBJ whole genome shotgun (WGS) entry which is preliminary data.</text>
</comment>
<name>A0A176WXT4_AGRTU</name>
<organism evidence="1 2">
    <name type="scientific">Agrobacterium tumefaciens</name>
    <dbReference type="NCBI Taxonomy" id="358"/>
    <lineage>
        <taxon>Bacteria</taxon>
        <taxon>Pseudomonadati</taxon>
        <taxon>Pseudomonadota</taxon>
        <taxon>Alphaproteobacteria</taxon>
        <taxon>Hyphomicrobiales</taxon>
        <taxon>Rhizobiaceae</taxon>
        <taxon>Rhizobium/Agrobacterium group</taxon>
        <taxon>Agrobacterium</taxon>
        <taxon>Agrobacterium tumefaciens complex</taxon>
    </lineage>
</organism>
<proteinExistence type="predicted"/>
<accession>A0A176WXT4</accession>
<evidence type="ECO:0000313" key="1">
    <source>
        <dbReference type="EMBL" id="OAE38367.1"/>
    </source>
</evidence>
<dbReference type="AlphaFoldDB" id="A0A176WXT4"/>
<evidence type="ECO:0000313" key="2">
    <source>
        <dbReference type="Proteomes" id="UP000077098"/>
    </source>
</evidence>
<sequence length="60" mass="6459">MDMTKLISRLAIFAFLMAIFAMSFASLVVNPNRSFQRVNAGAAIACQQNPVQGANCPVVL</sequence>
<gene>
    <name evidence="1" type="ORF">A7J57_18005</name>
</gene>
<protein>
    <submittedName>
        <fullName evidence="1">Uncharacterized protein</fullName>
    </submittedName>
</protein>
<dbReference type="EMBL" id="LXPS01000038">
    <property type="protein sequence ID" value="OAE38367.1"/>
    <property type="molecule type" value="Genomic_DNA"/>
</dbReference>